<dbReference type="PANTHER" id="PTHR39555:SF1">
    <property type="entry name" value="TYPE IV PILUS INNER MEMBRANE COMPONENT PILO"/>
    <property type="match status" value="1"/>
</dbReference>
<gene>
    <name evidence="2" type="ORF">A3B04_03800</name>
</gene>
<dbReference type="Pfam" id="PF04350">
    <property type="entry name" value="PilO"/>
    <property type="match status" value="1"/>
</dbReference>
<evidence type="ECO:0000256" key="1">
    <source>
        <dbReference type="SAM" id="Coils"/>
    </source>
</evidence>
<evidence type="ECO:0000313" key="3">
    <source>
        <dbReference type="Proteomes" id="UP000177126"/>
    </source>
</evidence>
<dbReference type="EMBL" id="MHNF01000024">
    <property type="protein sequence ID" value="OGZ40870.1"/>
    <property type="molecule type" value="Genomic_DNA"/>
</dbReference>
<dbReference type="PANTHER" id="PTHR39555">
    <property type="entry name" value="FIMBRIAL ASSEMBLY PROTEIN PILO-LIKE PROTEIN-RELATED"/>
    <property type="match status" value="1"/>
</dbReference>
<feature type="coiled-coil region" evidence="1">
    <location>
        <begin position="47"/>
        <end position="74"/>
    </location>
</feature>
<dbReference type="GO" id="GO:0043683">
    <property type="term" value="P:type IV pilus assembly"/>
    <property type="evidence" value="ECO:0007669"/>
    <property type="project" value="InterPro"/>
</dbReference>
<evidence type="ECO:0008006" key="4">
    <source>
        <dbReference type="Google" id="ProtNLM"/>
    </source>
</evidence>
<protein>
    <recommendedName>
        <fullName evidence="4">Type 4a pilus biogenesis protein PilO</fullName>
    </recommendedName>
</protein>
<reference evidence="2 3" key="1">
    <citation type="journal article" date="2016" name="Nat. Commun.">
        <title>Thousands of microbial genomes shed light on interconnected biogeochemical processes in an aquifer system.</title>
        <authorList>
            <person name="Anantharaman K."/>
            <person name="Brown C.T."/>
            <person name="Hug L.A."/>
            <person name="Sharon I."/>
            <person name="Castelle C.J."/>
            <person name="Probst A.J."/>
            <person name="Thomas B.C."/>
            <person name="Singh A."/>
            <person name="Wilkins M.J."/>
            <person name="Karaoz U."/>
            <person name="Brodie E.L."/>
            <person name="Williams K.H."/>
            <person name="Hubbard S.S."/>
            <person name="Banfield J.F."/>
        </authorList>
    </citation>
    <scope>NUCLEOTIDE SEQUENCE [LARGE SCALE GENOMIC DNA]</scope>
</reference>
<dbReference type="InterPro" id="IPR014717">
    <property type="entry name" value="Transl_elong_EF1B/ribsomal_bS6"/>
</dbReference>
<comment type="caution">
    <text evidence="2">The sequence shown here is derived from an EMBL/GenBank/DDBJ whole genome shotgun (WGS) entry which is preliminary data.</text>
</comment>
<dbReference type="GO" id="GO:0043107">
    <property type="term" value="P:type IV pilus-dependent motility"/>
    <property type="evidence" value="ECO:0007669"/>
    <property type="project" value="InterPro"/>
</dbReference>
<dbReference type="InterPro" id="IPR007445">
    <property type="entry name" value="PilO"/>
</dbReference>
<dbReference type="AlphaFoldDB" id="A0A1G2FTA2"/>
<sequence length="195" mass="21440">MNKQLLALIIFISAIGLITWQYLLPEFAVVFALRDELNIWQTKFNETQSLKMKLADLEKKYNGMASEADKVAKAVPAEQDISGLLVQAEELASQNGLILQDVNFSAVEAKKNQNPAASAAPNIPATGQGAPGIKILTVDLSLNGSYASLQNFIKSIENNLRIMDIMTIDFNMQKAEAGALANQDFKISLNTYFRE</sequence>
<keyword evidence="1" id="KW-0175">Coiled coil</keyword>
<evidence type="ECO:0000313" key="2">
    <source>
        <dbReference type="EMBL" id="OGZ40870.1"/>
    </source>
</evidence>
<proteinExistence type="predicted"/>
<organism evidence="2 3">
    <name type="scientific">Candidatus Portnoybacteria bacterium RIFCSPLOWO2_02_FULL_39_11</name>
    <dbReference type="NCBI Taxonomy" id="1802001"/>
    <lineage>
        <taxon>Bacteria</taxon>
        <taxon>Candidatus Portnoyibacteriota</taxon>
    </lineage>
</organism>
<dbReference type="Gene3D" id="3.30.70.60">
    <property type="match status" value="1"/>
</dbReference>
<dbReference type="Proteomes" id="UP000177126">
    <property type="component" value="Unassembled WGS sequence"/>
</dbReference>
<name>A0A1G2FTA2_9BACT</name>
<accession>A0A1G2FTA2</accession>